<keyword evidence="3" id="KW-1185">Reference proteome</keyword>
<dbReference type="EMBL" id="CP000482">
    <property type="protein sequence ID" value="ABK98867.1"/>
    <property type="molecule type" value="Genomic_DNA"/>
</dbReference>
<dbReference type="Proteomes" id="UP000006732">
    <property type="component" value="Chromosome"/>
</dbReference>
<dbReference type="STRING" id="338966.Ppro_1246"/>
<feature type="chain" id="PRO_5002631802" evidence="1">
    <location>
        <begin position="29"/>
        <end position="265"/>
    </location>
</feature>
<dbReference type="eggNOG" id="COG5266">
    <property type="taxonomic scope" value="Bacteria"/>
</dbReference>
<protein>
    <submittedName>
        <fullName evidence="2">ABC-type Co2+ transport system periplasmic component-like protein</fullName>
    </submittedName>
</protein>
<sequence>MKQHAFRKTVMVLAAVACSAVSSTTAHAHDTWAVMQDYTLVKPAAPMLNVVSSHLFSFPAKDLVTTDRVASVLFIAPDGTETRGVPAGKDGFRAQHDLKSPGTHLSVVVSPAGFSTKTTEGYKQGKSKKDVDNVISCNYSEKFSKALFTVGKAGGNTFSRTLGHSLEIVPLQDPSAMKVGEVMSVRVLFQGKPLPSATVSGVYAGFSNDPGTFAYSTTTNKEGIAKVKLIHNGPWLLLVKQKSAYPDMTVCDAKSYSSALTFSVR</sequence>
<gene>
    <name evidence="2" type="ordered locus">Ppro_1246</name>
</gene>
<dbReference type="KEGG" id="ppd:Ppro_1246"/>
<organism evidence="2 3">
    <name type="scientific">Pelobacter propionicus (strain DSM 2379 / NBRC 103807 / OttBd1)</name>
    <dbReference type="NCBI Taxonomy" id="338966"/>
    <lineage>
        <taxon>Bacteria</taxon>
        <taxon>Pseudomonadati</taxon>
        <taxon>Thermodesulfobacteriota</taxon>
        <taxon>Desulfuromonadia</taxon>
        <taxon>Desulfuromonadales</taxon>
        <taxon>Desulfuromonadaceae</taxon>
        <taxon>Pelobacter</taxon>
    </lineage>
</organism>
<name>A1ANE7_PELPD</name>
<keyword evidence="1" id="KW-0732">Signal</keyword>
<feature type="signal peptide" evidence="1">
    <location>
        <begin position="1"/>
        <end position="28"/>
    </location>
</feature>
<dbReference type="RefSeq" id="WP_011735169.1">
    <property type="nucleotide sequence ID" value="NC_008609.1"/>
</dbReference>
<dbReference type="InterPro" id="IPR019613">
    <property type="entry name" value="DUF4198"/>
</dbReference>
<evidence type="ECO:0000256" key="1">
    <source>
        <dbReference type="SAM" id="SignalP"/>
    </source>
</evidence>
<reference evidence="2 3" key="1">
    <citation type="submission" date="2006-10" db="EMBL/GenBank/DDBJ databases">
        <title>Complete sequence of chromosome of Pelobacter propionicus DSM 2379.</title>
        <authorList>
            <consortium name="US DOE Joint Genome Institute"/>
            <person name="Copeland A."/>
            <person name="Lucas S."/>
            <person name="Lapidus A."/>
            <person name="Barry K."/>
            <person name="Detter J.C."/>
            <person name="Glavina del Rio T."/>
            <person name="Hammon N."/>
            <person name="Israni S."/>
            <person name="Dalin E."/>
            <person name="Tice H."/>
            <person name="Pitluck S."/>
            <person name="Saunders E."/>
            <person name="Brettin T."/>
            <person name="Bruce D."/>
            <person name="Han C."/>
            <person name="Tapia R."/>
            <person name="Schmutz J."/>
            <person name="Larimer F."/>
            <person name="Land M."/>
            <person name="Hauser L."/>
            <person name="Kyrpides N."/>
            <person name="Kim E."/>
            <person name="Lovley D."/>
            <person name="Richardson P."/>
        </authorList>
    </citation>
    <scope>NUCLEOTIDE SEQUENCE [LARGE SCALE GENOMIC DNA]</scope>
    <source>
        <strain evidence="3">DSM 2379 / NBRC 103807 / OttBd1</strain>
    </source>
</reference>
<dbReference type="AlphaFoldDB" id="A1ANE7"/>
<evidence type="ECO:0000313" key="3">
    <source>
        <dbReference type="Proteomes" id="UP000006732"/>
    </source>
</evidence>
<accession>A1ANE7</accession>
<proteinExistence type="predicted"/>
<dbReference type="Pfam" id="PF10670">
    <property type="entry name" value="DUF4198"/>
    <property type="match status" value="1"/>
</dbReference>
<dbReference type="HOGENOM" id="CLU_089873_0_0_7"/>
<dbReference type="OrthoDB" id="2911at2"/>
<evidence type="ECO:0000313" key="2">
    <source>
        <dbReference type="EMBL" id="ABK98867.1"/>
    </source>
</evidence>